<dbReference type="Pfam" id="PF05713">
    <property type="entry name" value="MobC"/>
    <property type="match status" value="1"/>
</dbReference>
<evidence type="ECO:0000313" key="3">
    <source>
        <dbReference type="Proteomes" id="UP000638263"/>
    </source>
</evidence>
<accession>A0A917VZN8</accession>
<dbReference type="AlphaFoldDB" id="A0A917VZN8"/>
<proteinExistence type="predicted"/>
<gene>
    <name evidence="2" type="ORF">GCM10011588_68530</name>
</gene>
<evidence type="ECO:0000313" key="2">
    <source>
        <dbReference type="EMBL" id="GGL44105.1"/>
    </source>
</evidence>
<organism evidence="2 3">
    <name type="scientific">Nocardia jinanensis</name>
    <dbReference type="NCBI Taxonomy" id="382504"/>
    <lineage>
        <taxon>Bacteria</taxon>
        <taxon>Bacillati</taxon>
        <taxon>Actinomycetota</taxon>
        <taxon>Actinomycetes</taxon>
        <taxon>Mycobacteriales</taxon>
        <taxon>Nocardiaceae</taxon>
        <taxon>Nocardia</taxon>
    </lineage>
</organism>
<dbReference type="EMBL" id="BMMH01000035">
    <property type="protein sequence ID" value="GGL44105.1"/>
    <property type="molecule type" value="Genomic_DNA"/>
</dbReference>
<keyword evidence="3" id="KW-1185">Reference proteome</keyword>
<protein>
    <recommendedName>
        <fullName evidence="1">Bacterial mobilisation domain-containing protein</fullName>
    </recommendedName>
</protein>
<reference evidence="2" key="1">
    <citation type="journal article" date="2014" name="Int. J. Syst. Evol. Microbiol.">
        <title>Complete genome sequence of Corynebacterium casei LMG S-19264T (=DSM 44701T), isolated from a smear-ripened cheese.</title>
        <authorList>
            <consortium name="US DOE Joint Genome Institute (JGI-PGF)"/>
            <person name="Walter F."/>
            <person name="Albersmeier A."/>
            <person name="Kalinowski J."/>
            <person name="Ruckert C."/>
        </authorList>
    </citation>
    <scope>NUCLEOTIDE SEQUENCE</scope>
    <source>
        <strain evidence="2">CGMCC 4.3508</strain>
    </source>
</reference>
<dbReference type="InterPro" id="IPR008687">
    <property type="entry name" value="MobC"/>
</dbReference>
<reference evidence="2" key="2">
    <citation type="submission" date="2020-09" db="EMBL/GenBank/DDBJ databases">
        <authorList>
            <person name="Sun Q."/>
            <person name="Zhou Y."/>
        </authorList>
    </citation>
    <scope>NUCLEOTIDE SEQUENCE</scope>
    <source>
        <strain evidence="2">CGMCC 4.3508</strain>
    </source>
</reference>
<feature type="domain" description="Bacterial mobilisation" evidence="1">
    <location>
        <begin position="52"/>
        <end position="84"/>
    </location>
</feature>
<dbReference type="Proteomes" id="UP000638263">
    <property type="component" value="Unassembled WGS sequence"/>
</dbReference>
<evidence type="ECO:0000259" key="1">
    <source>
        <dbReference type="Pfam" id="PF05713"/>
    </source>
</evidence>
<dbReference type="RefSeq" id="WP_063000619.1">
    <property type="nucleotide sequence ID" value="NZ_BMMH01000035.1"/>
</dbReference>
<name>A0A917VZN8_9NOCA</name>
<sequence length="138" mass="14878">MSLTEAEYAEFTDAAAKAGVSVPRLLVESAKSEGQVEAGRAHAVMGLLEVDEQVRRERNNLNQLTRYAHQHKDAPAFPEELVARLLDALHASTRASLGLESAARWVMGLNPATTATSVDVDEDLALGSEWAEADHAGR</sequence>
<comment type="caution">
    <text evidence="2">The sequence shown here is derived from an EMBL/GenBank/DDBJ whole genome shotgun (WGS) entry which is preliminary data.</text>
</comment>